<gene>
    <name evidence="12" type="ORF">PHLCEN_2v4494</name>
</gene>
<keyword evidence="13" id="KW-1185">Reference proteome</keyword>
<reference evidence="12 13" key="1">
    <citation type="submission" date="2018-02" db="EMBL/GenBank/DDBJ databases">
        <title>Genome sequence of the basidiomycete white-rot fungus Phlebia centrifuga.</title>
        <authorList>
            <person name="Granchi Z."/>
            <person name="Peng M."/>
            <person name="de Vries R.P."/>
            <person name="Hilden K."/>
            <person name="Makela M.R."/>
            <person name="Grigoriev I."/>
            <person name="Riley R."/>
        </authorList>
    </citation>
    <scope>NUCLEOTIDE SEQUENCE [LARGE SCALE GENOMIC DNA]</scope>
    <source>
        <strain evidence="12 13">FBCC195</strain>
    </source>
</reference>
<evidence type="ECO:0000256" key="2">
    <source>
        <dbReference type="ARBA" id="ARBA00007733"/>
    </source>
</evidence>
<dbReference type="Gene3D" id="2.40.30.10">
    <property type="entry name" value="Translation factors"/>
    <property type="match status" value="2"/>
</dbReference>
<evidence type="ECO:0000256" key="8">
    <source>
        <dbReference type="ARBA" id="ARBA00023134"/>
    </source>
</evidence>
<keyword evidence="8" id="KW-0342">GTP-binding</keyword>
<dbReference type="Gene3D" id="3.40.50.10050">
    <property type="entry name" value="Translation initiation factor IF- 2, domain 3"/>
    <property type="match status" value="1"/>
</dbReference>
<evidence type="ECO:0000313" key="12">
    <source>
        <dbReference type="EMBL" id="PSR94066.1"/>
    </source>
</evidence>
<dbReference type="InterPro" id="IPR027417">
    <property type="entry name" value="P-loop_NTPase"/>
</dbReference>
<dbReference type="InterPro" id="IPR015760">
    <property type="entry name" value="TIF_IF2"/>
</dbReference>
<dbReference type="Pfam" id="PF11987">
    <property type="entry name" value="IF-2"/>
    <property type="match status" value="1"/>
</dbReference>
<keyword evidence="4" id="KW-0547">Nucleotide-binding</keyword>
<dbReference type="GO" id="GO:0005525">
    <property type="term" value="F:GTP binding"/>
    <property type="evidence" value="ECO:0007669"/>
    <property type="project" value="UniProtKB-KW"/>
</dbReference>
<comment type="similarity">
    <text evidence="2">Belongs to the TRAFAC class translation factor GTPase superfamily. Classic translation factor GTPase family. IF-2 subfamily.</text>
</comment>
<dbReference type="SUPFAM" id="SSF50447">
    <property type="entry name" value="Translation proteins"/>
    <property type="match status" value="2"/>
</dbReference>
<feature type="compositionally biased region" description="Basic and acidic residues" evidence="10">
    <location>
        <begin position="263"/>
        <end position="275"/>
    </location>
</feature>
<dbReference type="InterPro" id="IPR000178">
    <property type="entry name" value="TF_IF2_bacterial-like"/>
</dbReference>
<accession>A0A2R6PN84</accession>
<dbReference type="GO" id="GO:0003743">
    <property type="term" value="F:translation initiation factor activity"/>
    <property type="evidence" value="ECO:0007669"/>
    <property type="project" value="UniProtKB-KW"/>
</dbReference>
<keyword evidence="3" id="KW-0396">Initiation factor</keyword>
<dbReference type="PROSITE" id="PS51722">
    <property type="entry name" value="G_TR_2"/>
    <property type="match status" value="1"/>
</dbReference>
<dbReference type="EMBL" id="MLYV02000463">
    <property type="protein sequence ID" value="PSR94066.1"/>
    <property type="molecule type" value="Genomic_DNA"/>
</dbReference>
<evidence type="ECO:0000256" key="4">
    <source>
        <dbReference type="ARBA" id="ARBA00022741"/>
    </source>
</evidence>
<dbReference type="NCBIfam" id="TIGR00487">
    <property type="entry name" value="IF-2"/>
    <property type="match status" value="1"/>
</dbReference>
<proteinExistence type="inferred from homology"/>
<feature type="compositionally biased region" description="Polar residues" evidence="10">
    <location>
        <begin position="55"/>
        <end position="80"/>
    </location>
</feature>
<keyword evidence="5" id="KW-0648">Protein biosynthesis</keyword>
<feature type="region of interest" description="Disordered" evidence="10">
    <location>
        <begin position="19"/>
        <end position="251"/>
    </location>
</feature>
<feature type="region of interest" description="Disordered" evidence="10">
    <location>
        <begin position="258"/>
        <end position="277"/>
    </location>
</feature>
<evidence type="ECO:0000259" key="11">
    <source>
        <dbReference type="PROSITE" id="PS51722"/>
    </source>
</evidence>
<dbReference type="Pfam" id="PF22042">
    <property type="entry name" value="EF-G_D2"/>
    <property type="match status" value="1"/>
</dbReference>
<comment type="caution">
    <text evidence="12">The sequence shown here is derived from an EMBL/GenBank/DDBJ whole genome shotgun (WGS) entry which is preliminary data.</text>
</comment>
<dbReference type="PANTHER" id="PTHR43381:SF20">
    <property type="entry name" value="TRANSLATION INITIATION FACTOR IF-2, MITOCHONDRIAL"/>
    <property type="match status" value="1"/>
</dbReference>
<evidence type="ECO:0000256" key="1">
    <source>
        <dbReference type="ARBA" id="ARBA00004173"/>
    </source>
</evidence>
<keyword evidence="7" id="KW-0496">Mitochondrion</keyword>
<feature type="compositionally biased region" description="Polar residues" evidence="10">
    <location>
        <begin position="92"/>
        <end position="112"/>
    </location>
</feature>
<dbReference type="FunFam" id="3.40.50.10050:FF:000001">
    <property type="entry name" value="Translation initiation factor IF-2"/>
    <property type="match status" value="1"/>
</dbReference>
<protein>
    <recommendedName>
        <fullName evidence="9">Translation initiation factor IF-2, mitochondrial</fullName>
    </recommendedName>
</protein>
<dbReference type="SUPFAM" id="SSF52540">
    <property type="entry name" value="P-loop containing nucleoside triphosphate hydrolases"/>
    <property type="match status" value="1"/>
</dbReference>
<dbReference type="InterPro" id="IPR023115">
    <property type="entry name" value="TIF_IF2_dom3"/>
</dbReference>
<dbReference type="CDD" id="cd01887">
    <property type="entry name" value="IF2_eIF5B"/>
    <property type="match status" value="1"/>
</dbReference>
<dbReference type="Pfam" id="PF00009">
    <property type="entry name" value="GTP_EFTU"/>
    <property type="match status" value="1"/>
</dbReference>
<feature type="compositionally biased region" description="Basic and acidic residues" evidence="10">
    <location>
        <begin position="124"/>
        <end position="133"/>
    </location>
</feature>
<feature type="compositionally biased region" description="Polar residues" evidence="10">
    <location>
        <begin position="161"/>
        <end position="178"/>
    </location>
</feature>
<dbReference type="FunFam" id="3.40.50.300:FF:000019">
    <property type="entry name" value="Translation initiation factor IF-2"/>
    <property type="match status" value="1"/>
</dbReference>
<name>A0A2R6PN84_9APHY</name>
<comment type="subcellular location">
    <subcellularLocation>
        <location evidence="1">Mitochondrion</location>
    </subcellularLocation>
</comment>
<dbReference type="AlphaFoldDB" id="A0A2R6PN84"/>
<dbReference type="PRINTS" id="PR00315">
    <property type="entry name" value="ELONGATNFCT"/>
</dbReference>
<dbReference type="Gene3D" id="3.40.50.300">
    <property type="entry name" value="P-loop containing nucleotide triphosphate hydrolases"/>
    <property type="match status" value="1"/>
</dbReference>
<dbReference type="GO" id="GO:0005739">
    <property type="term" value="C:mitochondrion"/>
    <property type="evidence" value="ECO:0007669"/>
    <property type="project" value="UniProtKB-SubCell"/>
</dbReference>
<feature type="compositionally biased region" description="Basic and acidic residues" evidence="10">
    <location>
        <begin position="186"/>
        <end position="207"/>
    </location>
</feature>
<evidence type="ECO:0000256" key="7">
    <source>
        <dbReference type="ARBA" id="ARBA00023128"/>
    </source>
</evidence>
<dbReference type="InterPro" id="IPR009000">
    <property type="entry name" value="Transl_B-barrel_sf"/>
</dbReference>
<dbReference type="OrthoDB" id="361630at2759"/>
<dbReference type="STRING" id="98765.A0A2R6PN84"/>
<keyword evidence="6" id="KW-0809">Transit peptide</keyword>
<dbReference type="PANTHER" id="PTHR43381">
    <property type="entry name" value="TRANSLATION INITIATION FACTOR IF-2-RELATED"/>
    <property type="match status" value="1"/>
</dbReference>
<evidence type="ECO:0000256" key="10">
    <source>
        <dbReference type="SAM" id="MobiDB-lite"/>
    </source>
</evidence>
<dbReference type="InterPro" id="IPR000795">
    <property type="entry name" value="T_Tr_GTP-bd_dom"/>
</dbReference>
<dbReference type="InterPro" id="IPR005225">
    <property type="entry name" value="Small_GTP-bd"/>
</dbReference>
<evidence type="ECO:0000256" key="5">
    <source>
        <dbReference type="ARBA" id="ARBA00022917"/>
    </source>
</evidence>
<evidence type="ECO:0000256" key="6">
    <source>
        <dbReference type="ARBA" id="ARBA00022946"/>
    </source>
</evidence>
<evidence type="ECO:0000256" key="3">
    <source>
        <dbReference type="ARBA" id="ARBA00022540"/>
    </source>
</evidence>
<feature type="domain" description="Tr-type G" evidence="11">
    <location>
        <begin position="368"/>
        <end position="546"/>
    </location>
</feature>
<organism evidence="12 13">
    <name type="scientific">Hermanssonia centrifuga</name>
    <dbReference type="NCBI Taxonomy" id="98765"/>
    <lineage>
        <taxon>Eukaryota</taxon>
        <taxon>Fungi</taxon>
        <taxon>Dikarya</taxon>
        <taxon>Basidiomycota</taxon>
        <taxon>Agaricomycotina</taxon>
        <taxon>Agaricomycetes</taxon>
        <taxon>Polyporales</taxon>
        <taxon>Meruliaceae</taxon>
        <taxon>Hermanssonia</taxon>
    </lineage>
</organism>
<dbReference type="InterPro" id="IPR036925">
    <property type="entry name" value="TIF_IF2_dom3_sf"/>
</dbReference>
<dbReference type="SUPFAM" id="SSF52156">
    <property type="entry name" value="Initiation factor IF2/eIF5b, domain 3"/>
    <property type="match status" value="1"/>
</dbReference>
<dbReference type="InterPro" id="IPR053905">
    <property type="entry name" value="EF-G-like_DII"/>
</dbReference>
<dbReference type="NCBIfam" id="TIGR00231">
    <property type="entry name" value="small_GTP"/>
    <property type="match status" value="1"/>
</dbReference>
<evidence type="ECO:0000313" key="13">
    <source>
        <dbReference type="Proteomes" id="UP000186601"/>
    </source>
</evidence>
<dbReference type="GO" id="GO:0003924">
    <property type="term" value="F:GTPase activity"/>
    <property type="evidence" value="ECO:0007669"/>
    <property type="project" value="InterPro"/>
</dbReference>
<feature type="region of interest" description="Disordered" evidence="10">
    <location>
        <begin position="667"/>
        <end position="688"/>
    </location>
</feature>
<evidence type="ECO:0000256" key="9">
    <source>
        <dbReference type="ARBA" id="ARBA00044200"/>
    </source>
</evidence>
<dbReference type="Proteomes" id="UP000186601">
    <property type="component" value="Unassembled WGS sequence"/>
</dbReference>
<dbReference type="CDD" id="cd03692">
    <property type="entry name" value="mtIF2_IVc"/>
    <property type="match status" value="1"/>
</dbReference>
<dbReference type="FunFam" id="2.40.30.10:FF:000008">
    <property type="entry name" value="Translation initiation factor IF-2"/>
    <property type="match status" value="1"/>
</dbReference>
<sequence>MHYTRRAICVERSGSRFVATAAKPAPPRPISKWALPDIAAPYSPDTRDHDGPPHASTSSASGKWSQSPPTQTGPYSSSVRATPLWPRPANKSAPNPTSTYLSKWNRPGTSVQGAIPERAPINRSRFERDDRPQMRIPGSQTRAPKVSGSFGLRPPGPAPSSNPRSQTSRGPWPSTRNTLDFAFDSPPKKKVEVQDRDREEVSQHSKQQDGAVSRISVDAEEYADSERSAKNPRYGRTKGSFKERGSIANRMSENVAIPKHSRVKADPRKMKEVKTQRRKYVQATRDVYIPNAVSVGNLAKLLNVRLDTLQRKMVRAGMNDEASYDHILTAEWASLIAMEFGINPVVDDEAAFDIYPPAPAADTSTLPARPPVVTIMGHVDHGKTTLLDTLRSASVAKGEAGGITQHIGAFSVPVPGPEDDPKSERFITFLDTPGHAAFSAMRARGAGVTDIIVLVVAADDGIMPQTREVLELVKKEPDVGLVVAINKIDRVGADISKVENALFAEGVQLESFGGDIPSVHVSGLTGQGLPQLVETISLIAELQDLRAERTGMVQGYVIESKIQKGLGAVATVLVSRGELTPGTHLIAGTAPGKVRLLTSPSGGPVKSVSPGTAAVVSGWKELPKAGDEVLSGSESDIKRAVTNRLRKIEIETSLQDVEAINLVRREERERKEAEEEKDGEETEKTVEKKDEKKELRIIIKGDVSGSVEAVSGALVGIGNHLAGVKIVAAGVGDVSESDVMRAKAAEGMVVAFSVKVPRPIEAMAANQGIQFLKSSVIYHLMDQVKERVIGLLPIKIETKVTGEANVLQLFDIHLKRKQTMKVAGCRVIYGVVDKNKKARVIRNGETVHEGKLETLRQIKKDIMQAGKGMECGMAFDGWDDLRDGDLIQVYEEIEKPGSL</sequence>